<evidence type="ECO:0000256" key="2">
    <source>
        <dbReference type="PROSITE-ProRule" id="PRU00339"/>
    </source>
</evidence>
<reference evidence="6" key="1">
    <citation type="submission" date="2022-10" db="EMBL/GenBank/DDBJ databases">
        <title>Culturing micro-colonial fungi from biological soil crusts in the Mojave desert and describing Neophaeococcomyces mojavensis, and introducing the new genera and species Taxawa tesnikishii.</title>
        <authorList>
            <person name="Kurbessoian T."/>
            <person name="Stajich J.E."/>
        </authorList>
    </citation>
    <scope>NUCLEOTIDE SEQUENCE</scope>
    <source>
        <strain evidence="6">TK_1</strain>
    </source>
</reference>
<feature type="domain" description="DUF676" evidence="5">
    <location>
        <begin position="55"/>
        <end position="186"/>
    </location>
</feature>
<dbReference type="PRINTS" id="PR00364">
    <property type="entry name" value="DISEASERSIST"/>
</dbReference>
<dbReference type="Pfam" id="PF13424">
    <property type="entry name" value="TPR_12"/>
    <property type="match status" value="1"/>
</dbReference>
<name>A0ABQ9NVY5_9PEZI</name>
<feature type="repeat" description="TPR" evidence="2">
    <location>
        <begin position="845"/>
        <end position="878"/>
    </location>
</feature>
<evidence type="ECO:0008006" key="8">
    <source>
        <dbReference type="Google" id="ProtNLM"/>
    </source>
</evidence>
<dbReference type="PANTHER" id="PTHR46082">
    <property type="entry name" value="ATP/GTP-BINDING PROTEIN-RELATED"/>
    <property type="match status" value="1"/>
</dbReference>
<dbReference type="InterPro" id="IPR007751">
    <property type="entry name" value="DUF676_lipase-like"/>
</dbReference>
<feature type="region of interest" description="Disordered" evidence="3">
    <location>
        <begin position="13"/>
        <end position="33"/>
    </location>
</feature>
<dbReference type="Gene3D" id="3.40.50.1820">
    <property type="entry name" value="alpha/beta hydrolase"/>
    <property type="match status" value="1"/>
</dbReference>
<dbReference type="InterPro" id="IPR029058">
    <property type="entry name" value="AB_hydrolase_fold"/>
</dbReference>
<comment type="caution">
    <text evidence="6">The sequence shown here is derived from an EMBL/GenBank/DDBJ whole genome shotgun (WGS) entry which is preliminary data.</text>
</comment>
<organism evidence="6 7">
    <name type="scientific">Coniosporium apollinis</name>
    <dbReference type="NCBI Taxonomy" id="61459"/>
    <lineage>
        <taxon>Eukaryota</taxon>
        <taxon>Fungi</taxon>
        <taxon>Dikarya</taxon>
        <taxon>Ascomycota</taxon>
        <taxon>Pezizomycotina</taxon>
        <taxon>Dothideomycetes</taxon>
        <taxon>Dothideomycetes incertae sedis</taxon>
        <taxon>Coniosporium</taxon>
    </lineage>
</organism>
<gene>
    <name evidence="6" type="ORF">H2201_003214</name>
</gene>
<dbReference type="InterPro" id="IPR011990">
    <property type="entry name" value="TPR-like_helical_dom_sf"/>
</dbReference>
<protein>
    <recommendedName>
        <fullName evidence="8">NB-ARC domain-containing protein</fullName>
    </recommendedName>
</protein>
<sequence>MPRALRQLFNRFQSNSRANQASPTSSASLEPAEPCPRIPQGLQVVAEGTSPIVDIVAVHGLNGHREKTWTASNGVNWLRDLLPKDLPNARIFSWGYDANTHSSSRVSCQYLYDHARSLVSDLCLERQLTKTSKRPIIFVAHSLGGIIVKSALVHSDAARQGALGEHRSIRLSTYGIIFMGTPHQGGSGVALGRLMVNIASVFVPADDRLLRHLERDSEWLQQQLGQYGLISGDFMTKFAFEEYATPTVLGHSIMVVPRASAVVPGAADAEPIVIHADHINMVKFKSKSDEGYRKVSGHLRVMAASAGDVVGSRWDTEGRVNAARTNEPAESFEVNFSIPEVPEIEYFVGRDEELTQIYERLKNSGSRKTVVLHGLGGMGKTQLAVTYAKRHRDEYSAVFWLNSKDVDTLKQGFVSAAKRIFRDHPSLTYLKAVVESGNLDEAVDTIKRWLSNSKNNRWLLVYDNYDTPKLPECHEPGAFDIKSFLPEGHQGAVIITTRSSQLKVGHLIPVKKLQNIDRSLEILSHASGRQGLSNDPDARGLAYELDGLPLALATAGAYLYQVSTSFADYLRLYKKSWLRLQRKTPQLLSYEDRALYSTWELSLDHVRRQNELSAKLLQLWAYFDNQDIWLELLQECNKEGPEWFSKLTQDQLSFDEAVRVLCDHALVEPDATSGNKSEESMGESMGYSMHSCVHSWTIHVLNREWDLGIAELALSCVGWHIPSSNRPKYWIIQQRLIRHANRCWHLISSGLAGAGDDVSTFDRIHCLGMLYSDQGKLGEAEEMFQRALQGYEAALGAEHTSTLGTVGNLGNLYANQGKLGEAEEMYQRALQGYEAALGAEHTLTLSTVGNLGNLYRDQGKLGEAEEMYQRALAGKEKALGVEHTSTLRTVNNLGILYDDQAVARNTTDKAPGMPVSPPHTSKEHAKG</sequence>
<dbReference type="InterPro" id="IPR019734">
    <property type="entry name" value="TPR_rpt"/>
</dbReference>
<dbReference type="EMBL" id="JAPDRL010000018">
    <property type="protein sequence ID" value="KAJ9666557.1"/>
    <property type="molecule type" value="Genomic_DNA"/>
</dbReference>
<accession>A0ABQ9NVY5</accession>
<dbReference type="InterPro" id="IPR002182">
    <property type="entry name" value="NB-ARC"/>
</dbReference>
<dbReference type="Proteomes" id="UP001172684">
    <property type="component" value="Unassembled WGS sequence"/>
</dbReference>
<keyword evidence="7" id="KW-1185">Reference proteome</keyword>
<dbReference type="SUPFAM" id="SSF52540">
    <property type="entry name" value="P-loop containing nucleoside triphosphate hydrolases"/>
    <property type="match status" value="1"/>
</dbReference>
<dbReference type="InterPro" id="IPR053137">
    <property type="entry name" value="NLR-like"/>
</dbReference>
<dbReference type="Pfam" id="PF00931">
    <property type="entry name" value="NB-ARC"/>
    <property type="match status" value="1"/>
</dbReference>
<evidence type="ECO:0000313" key="7">
    <source>
        <dbReference type="Proteomes" id="UP001172684"/>
    </source>
</evidence>
<dbReference type="PROSITE" id="PS50005">
    <property type="entry name" value="TPR"/>
    <property type="match status" value="1"/>
</dbReference>
<dbReference type="Gene3D" id="3.40.50.300">
    <property type="entry name" value="P-loop containing nucleotide triphosphate hydrolases"/>
    <property type="match status" value="1"/>
</dbReference>
<dbReference type="Pfam" id="PF05057">
    <property type="entry name" value="DUF676"/>
    <property type="match status" value="1"/>
</dbReference>
<evidence type="ECO:0000313" key="6">
    <source>
        <dbReference type="EMBL" id="KAJ9666557.1"/>
    </source>
</evidence>
<dbReference type="SUPFAM" id="SSF53474">
    <property type="entry name" value="alpha/beta-Hydrolases"/>
    <property type="match status" value="1"/>
</dbReference>
<feature type="domain" description="NB-ARC" evidence="4">
    <location>
        <begin position="351"/>
        <end position="502"/>
    </location>
</feature>
<feature type="compositionally biased region" description="Polar residues" evidence="3">
    <location>
        <begin position="13"/>
        <end position="28"/>
    </location>
</feature>
<dbReference type="InterPro" id="IPR027417">
    <property type="entry name" value="P-loop_NTPase"/>
</dbReference>
<dbReference type="SMART" id="SM00028">
    <property type="entry name" value="TPR"/>
    <property type="match status" value="3"/>
</dbReference>
<evidence type="ECO:0000256" key="3">
    <source>
        <dbReference type="SAM" id="MobiDB-lite"/>
    </source>
</evidence>
<comment type="similarity">
    <text evidence="1">Belongs to the putative lipase ROG1 family.</text>
</comment>
<dbReference type="SUPFAM" id="SSF48452">
    <property type="entry name" value="TPR-like"/>
    <property type="match status" value="1"/>
</dbReference>
<evidence type="ECO:0000256" key="1">
    <source>
        <dbReference type="ARBA" id="ARBA00007920"/>
    </source>
</evidence>
<dbReference type="Pfam" id="PF13374">
    <property type="entry name" value="TPR_10"/>
    <property type="match status" value="1"/>
</dbReference>
<evidence type="ECO:0000259" key="4">
    <source>
        <dbReference type="Pfam" id="PF00931"/>
    </source>
</evidence>
<evidence type="ECO:0000259" key="5">
    <source>
        <dbReference type="Pfam" id="PF05057"/>
    </source>
</evidence>
<feature type="region of interest" description="Disordered" evidence="3">
    <location>
        <begin position="906"/>
        <end position="927"/>
    </location>
</feature>
<keyword evidence="2" id="KW-0802">TPR repeat</keyword>
<proteinExistence type="inferred from homology"/>
<dbReference type="Gene3D" id="1.25.40.10">
    <property type="entry name" value="Tetratricopeptide repeat domain"/>
    <property type="match status" value="1"/>
</dbReference>
<dbReference type="PANTHER" id="PTHR46082:SF6">
    <property type="entry name" value="AAA+ ATPASE DOMAIN-CONTAINING PROTEIN-RELATED"/>
    <property type="match status" value="1"/>
</dbReference>